<dbReference type="EMBL" id="JHEG02000059">
    <property type="protein sequence ID" value="KIE07555.1"/>
    <property type="molecule type" value="Genomic_DNA"/>
</dbReference>
<reference evidence="1" key="1">
    <citation type="journal article" date="2015" name="Genome Announc.">
        <title>Draft Genome Sequence of Tolypothrix boutellei Strain VB521301.</title>
        <authorList>
            <person name="Chandrababunaidu M.M."/>
            <person name="Singh D."/>
            <person name="Sen D."/>
            <person name="Bhan S."/>
            <person name="Das S."/>
            <person name="Gupta A."/>
            <person name="Adhikary S.P."/>
            <person name="Tripathy S."/>
        </authorList>
    </citation>
    <scope>NUCLEOTIDE SEQUENCE</scope>
    <source>
        <strain evidence="1">VB521301</strain>
    </source>
</reference>
<accession>A0A0C1R5D8</accession>
<name>A0A0C1R5D8_9CYAN</name>
<organism evidence="1">
    <name type="scientific">Tolypothrix bouteillei VB521301</name>
    <dbReference type="NCBI Taxonomy" id="1479485"/>
    <lineage>
        <taxon>Bacteria</taxon>
        <taxon>Bacillati</taxon>
        <taxon>Cyanobacteriota</taxon>
        <taxon>Cyanophyceae</taxon>
        <taxon>Nostocales</taxon>
        <taxon>Tolypothrichaceae</taxon>
        <taxon>Tolypothrix</taxon>
    </lineage>
</organism>
<gene>
    <name evidence="1" type="ORF">DA73_0241575</name>
</gene>
<dbReference type="AlphaFoldDB" id="A0A0C1R5D8"/>
<sequence length="239" mass="26499">MLVLPKIIIDLKSKSLHLMKTQATTRLLLALWDLGGAKQEVKKGELTKRIVSKTRKVADYQGIFNELQQQGAIAISKTGFTILSPKGLEVLGEGLKSPHFKFEGTIVGTWTANALLKWIGQTNSMVSSLASSTNGVKSAASNVGKAIASYDEFKPVALNLFNELNITHSYGGLIPIWHLRDILGKQVNRENFNNWMMTMQEEQLFYLQSGEARGATEEQKRNSIESEIRGLLFFASKPS</sequence>
<proteinExistence type="predicted"/>
<comment type="caution">
    <text evidence="1">The sequence shown here is derived from an EMBL/GenBank/DDBJ whole genome shotgun (WGS) entry which is preliminary data.</text>
</comment>
<protein>
    <submittedName>
        <fullName evidence="1">Uncharacterized protein</fullName>
    </submittedName>
</protein>
<evidence type="ECO:0000313" key="1">
    <source>
        <dbReference type="EMBL" id="KIE07555.1"/>
    </source>
</evidence>